<dbReference type="AlphaFoldDB" id="A0AA43KAZ0"/>
<evidence type="ECO:0000313" key="2">
    <source>
        <dbReference type="EMBL" id="MDH6059295.1"/>
    </source>
</evidence>
<protein>
    <submittedName>
        <fullName evidence="2">Uncharacterized protein</fullName>
    </submittedName>
</protein>
<sequence>MEVLLTSLAGGELNLITELIWIFIATVLSMIGGAIGGMLLAGRDLGYEFSAILGALLGPAGVIPAMVLSFALLSMFRSF</sequence>
<dbReference type="RefSeq" id="WP_280653312.1">
    <property type="nucleotide sequence ID" value="NZ_JANQDH010000016.1"/>
</dbReference>
<keyword evidence="1" id="KW-0812">Transmembrane</keyword>
<comment type="caution">
    <text evidence="2">The sequence shown here is derived from an EMBL/GenBank/DDBJ whole genome shotgun (WGS) entry which is preliminary data.</text>
</comment>
<proteinExistence type="predicted"/>
<accession>A0AA43KAZ0</accession>
<feature type="transmembrane region" description="Helical" evidence="1">
    <location>
        <begin position="53"/>
        <end position="76"/>
    </location>
</feature>
<keyword evidence="1" id="KW-0472">Membrane</keyword>
<dbReference type="Proteomes" id="UP001159387">
    <property type="component" value="Unassembled WGS sequence"/>
</dbReference>
<name>A0AA43KAZ0_9CYAN</name>
<evidence type="ECO:0000256" key="1">
    <source>
        <dbReference type="SAM" id="Phobius"/>
    </source>
</evidence>
<organism evidence="2 3">
    <name type="scientific">Chrysosporum bergii ANA360D</name>
    <dbReference type="NCBI Taxonomy" id="617107"/>
    <lineage>
        <taxon>Bacteria</taxon>
        <taxon>Bacillati</taxon>
        <taxon>Cyanobacteriota</taxon>
        <taxon>Cyanophyceae</taxon>
        <taxon>Nostocales</taxon>
        <taxon>Nodulariaceae</taxon>
        <taxon>Chrysosporum</taxon>
    </lineage>
</organism>
<reference evidence="2 3" key="1">
    <citation type="journal article" date="2023" name="J. Phycol.">
        <title>Chrysosporum ovalisporum is synonymous with the true-branching cyanobacterium Umezakia natans (Nostocales/Aphanizomenonaceae).</title>
        <authorList>
            <person name="McGregor G.B."/>
            <person name="Sendall B.C."/>
            <person name="Niiyama Y."/>
            <person name="Tuji A."/>
            <person name="Willis A."/>
        </authorList>
    </citation>
    <scope>NUCLEOTIDE SEQUENCE [LARGE SCALE GENOMIC DNA]</scope>
    <source>
        <strain evidence="2 3">ANA360D</strain>
    </source>
</reference>
<evidence type="ECO:0000313" key="3">
    <source>
        <dbReference type="Proteomes" id="UP001159387"/>
    </source>
</evidence>
<dbReference type="EMBL" id="JANQDH010000016">
    <property type="protein sequence ID" value="MDH6059295.1"/>
    <property type="molecule type" value="Genomic_DNA"/>
</dbReference>
<keyword evidence="1" id="KW-1133">Transmembrane helix</keyword>
<gene>
    <name evidence="2" type="ORF">NWP17_02370</name>
</gene>
<keyword evidence="3" id="KW-1185">Reference proteome</keyword>
<feature type="transmembrane region" description="Helical" evidence="1">
    <location>
        <begin position="20"/>
        <end position="41"/>
    </location>
</feature>